<proteinExistence type="predicted"/>
<gene>
    <name evidence="1" type="ORF">GK108_09245</name>
</gene>
<comment type="caution">
    <text evidence="1">The sequence shown here is derived from an EMBL/GenBank/DDBJ whole genome shotgun (WGS) entry which is preliminary data.</text>
</comment>
<protein>
    <submittedName>
        <fullName evidence="1">Uncharacterized protein</fullName>
    </submittedName>
</protein>
<evidence type="ECO:0000313" key="1">
    <source>
        <dbReference type="EMBL" id="NDU95058.1"/>
    </source>
</evidence>
<accession>A0A6L9L9K1</accession>
<organism evidence="1 2">
    <name type="scientific">Spirosoma terrae</name>
    <dbReference type="NCBI Taxonomy" id="1968276"/>
    <lineage>
        <taxon>Bacteria</taxon>
        <taxon>Pseudomonadati</taxon>
        <taxon>Bacteroidota</taxon>
        <taxon>Cytophagia</taxon>
        <taxon>Cytophagales</taxon>
        <taxon>Cytophagaceae</taxon>
        <taxon>Spirosoma</taxon>
    </lineage>
</organism>
<reference evidence="1 2" key="1">
    <citation type="submission" date="2020-02" db="EMBL/GenBank/DDBJ databases">
        <title>Draft genome sequence of two Spirosoma agri KCTC 52727 and Spirosoma terrae KCTC 52035.</title>
        <authorList>
            <person name="Rojas J."/>
            <person name="Ambika Manirajan B."/>
            <person name="Suarez C."/>
            <person name="Ratering S."/>
            <person name="Schnell S."/>
        </authorList>
    </citation>
    <scope>NUCLEOTIDE SEQUENCE [LARGE SCALE GENOMIC DNA]</scope>
    <source>
        <strain evidence="1 2">KCTC 52035</strain>
    </source>
</reference>
<keyword evidence="2" id="KW-1185">Reference proteome</keyword>
<evidence type="ECO:0000313" key="2">
    <source>
        <dbReference type="Proteomes" id="UP000474175"/>
    </source>
</evidence>
<dbReference type="Proteomes" id="UP000474175">
    <property type="component" value="Unassembled WGS sequence"/>
</dbReference>
<dbReference type="EMBL" id="JAAFZH010000003">
    <property type="protein sequence ID" value="NDU95058.1"/>
    <property type="molecule type" value="Genomic_DNA"/>
</dbReference>
<name>A0A6L9L9K1_9BACT</name>
<sequence>MIKNYSIIILLIGSFFFQQCGNKKQTGNEAGDSTVSEQSSTGSMNANVAMTGRLAALGLTPDSDWRGINLGDDFAKVKTTEKAELFESDDKHAGYTVEFKNLESADILYYQTNQQVSSIEVDLFLNNRESVGECQRELGSYFDARYGPAKAANGITTWTSKAGHQITLKDVSKGKDFGLKIKIASNGGVMTASAK</sequence>
<dbReference type="AlphaFoldDB" id="A0A6L9L9K1"/>
<dbReference type="RefSeq" id="WP_163946267.1">
    <property type="nucleotide sequence ID" value="NZ_JAAFZH010000003.1"/>
</dbReference>